<evidence type="ECO:0000256" key="7">
    <source>
        <dbReference type="SAM" id="MobiDB-lite"/>
    </source>
</evidence>
<dbReference type="Gene3D" id="1.25.40.660">
    <property type="entry name" value="Vacuolar protein sorting-associated protein 35, helical subcomplex Vps35-C"/>
    <property type="match status" value="1"/>
</dbReference>
<dbReference type="InterPro" id="IPR042491">
    <property type="entry name" value="Vps35_C"/>
</dbReference>
<evidence type="ECO:0000256" key="1">
    <source>
        <dbReference type="ARBA" id="ARBA00004170"/>
    </source>
</evidence>
<dbReference type="InterPro" id="IPR005378">
    <property type="entry name" value="Vps35"/>
</dbReference>
<keyword evidence="9" id="KW-1185">Reference proteome</keyword>
<sequence length="839" mass="94636">MAGRGYGAAQEESVFSQNEKEWLQQQKDSINENHRMMLSAMDHGNLNGAFKYAAYVADEMKTASLTPKAYYSLYIYVFDKLRDLDTYVSEQNKKGMPMQEIYERVQHAPNVLSRLYLLICVGSVYIKSNEAPTKRILKDLVEMCKGVQHPMRGLFLRYYLAQMTRDKLPDGNSTKVENGTLADSVDFVLTNFVEMNKLWVRMQYQGTTRDKTLRERERNDVRTLVGANLVNMANLDGIDERTYQTTILPGILDQVLSCHDATAQHYLMDVVINIFPCEFHLTSLDRYLAGFAKMDNAVDIEQLILNLINRLTQFCEANPSKIAVSSENESTSLFTVLSNSIADVLKTRKSTIKTKGKLGLYEALMSLVLSVYPGNVSYVDTVFEKVLTSLGELGEKSIVVDSEVKLVMGLVMNPMNKAISEYQRRAIANQATDTTPFLTTRDFLTMSNLSSMLSLLDKKHRHEAAIQMMEAFNKAPPSIDTPELLEAIFKLEAPLVFSEEEDEEAEDADFDEESFAAEQNSVSRISHMLQNDHTDSMYRLLFLARKNFGKGGLKRVRYSMTPLFFVALKLAEKIHSIESGKMESASQMESTSTTTDSSDMSGGLIISSQKVFQFLLEIIRVVGQPLPELGIKLCTQAMLCADRCKDQTNAYEYMTQACTLYEDSLSDSKSQFNALRSFIATLQRTSCIEPESYDILIKNTTQYSSKLIKRPDQARAVSLCAHMFWSDRDGVNSLHDSTRVIECLKRAGDLADKIPPQAMQATIFAEILNEHLFFIAKGIDKSPTGYIIAIITLIQQRLPTLDQDTLGPMEAYFNNTLAHINFHKKLGANPAYQEITLPH</sequence>
<comment type="similarity">
    <text evidence="2 6">Belongs to the VPS35 family.</text>
</comment>
<evidence type="ECO:0000256" key="6">
    <source>
        <dbReference type="PIRNR" id="PIRNR009375"/>
    </source>
</evidence>
<gene>
    <name evidence="8" type="ORF">BLNAU_12494</name>
</gene>
<evidence type="ECO:0000313" key="9">
    <source>
        <dbReference type="Proteomes" id="UP001281761"/>
    </source>
</evidence>
<evidence type="ECO:0000256" key="4">
    <source>
        <dbReference type="ARBA" id="ARBA00022927"/>
    </source>
</evidence>
<evidence type="ECO:0000256" key="2">
    <source>
        <dbReference type="ARBA" id="ARBA00006536"/>
    </source>
</evidence>
<comment type="subcellular location">
    <subcellularLocation>
        <location evidence="1">Membrane</location>
        <topology evidence="1">Peripheral membrane protein</topology>
    </subcellularLocation>
</comment>
<evidence type="ECO:0000256" key="5">
    <source>
        <dbReference type="ARBA" id="ARBA00023136"/>
    </source>
</evidence>
<dbReference type="Proteomes" id="UP001281761">
    <property type="component" value="Unassembled WGS sequence"/>
</dbReference>
<dbReference type="Pfam" id="PF03635">
    <property type="entry name" value="Vps35"/>
    <property type="match status" value="1"/>
</dbReference>
<dbReference type="EMBL" id="JARBJD010000102">
    <property type="protein sequence ID" value="KAK2952529.1"/>
    <property type="molecule type" value="Genomic_DNA"/>
</dbReference>
<dbReference type="PANTHER" id="PTHR11099:SF0">
    <property type="entry name" value="VACUOLAR PROTEIN SORTING-ASSOCIATED PROTEIN 35"/>
    <property type="match status" value="1"/>
</dbReference>
<evidence type="ECO:0000313" key="8">
    <source>
        <dbReference type="EMBL" id="KAK2952529.1"/>
    </source>
</evidence>
<accession>A0ABQ9XM03</accession>
<comment type="caution">
    <text evidence="8">The sequence shown here is derived from an EMBL/GenBank/DDBJ whole genome shotgun (WGS) entry which is preliminary data.</text>
</comment>
<evidence type="ECO:0000256" key="3">
    <source>
        <dbReference type="ARBA" id="ARBA00022448"/>
    </source>
</evidence>
<feature type="compositionally biased region" description="Low complexity" evidence="7">
    <location>
        <begin position="590"/>
        <end position="599"/>
    </location>
</feature>
<keyword evidence="4 6" id="KW-0653">Protein transport</keyword>
<proteinExistence type="inferred from homology"/>
<keyword evidence="3 6" id="KW-0813">Transport</keyword>
<comment type="function">
    <text evidence="6">Plays a role in vesicular protein sorting.</text>
</comment>
<dbReference type="PANTHER" id="PTHR11099">
    <property type="entry name" value="VACUOLAR SORTING PROTEIN 35"/>
    <property type="match status" value="1"/>
</dbReference>
<dbReference type="PIRSF" id="PIRSF009375">
    <property type="entry name" value="Retromer_Vps35"/>
    <property type="match status" value="1"/>
</dbReference>
<protein>
    <recommendedName>
        <fullName evidence="6">Vacuolar protein sorting-associated protein 35</fullName>
    </recommendedName>
</protein>
<feature type="region of interest" description="Disordered" evidence="7">
    <location>
        <begin position="581"/>
        <end position="600"/>
    </location>
</feature>
<organism evidence="8 9">
    <name type="scientific">Blattamonas nauphoetae</name>
    <dbReference type="NCBI Taxonomy" id="2049346"/>
    <lineage>
        <taxon>Eukaryota</taxon>
        <taxon>Metamonada</taxon>
        <taxon>Preaxostyla</taxon>
        <taxon>Oxymonadida</taxon>
        <taxon>Blattamonas</taxon>
    </lineage>
</organism>
<keyword evidence="5" id="KW-0472">Membrane</keyword>
<reference evidence="8 9" key="1">
    <citation type="journal article" date="2022" name="bioRxiv">
        <title>Genomics of Preaxostyla Flagellates Illuminates Evolutionary Transitions and the Path Towards Mitochondrial Loss.</title>
        <authorList>
            <person name="Novak L.V.F."/>
            <person name="Treitli S.C."/>
            <person name="Pyrih J."/>
            <person name="Halakuc P."/>
            <person name="Pipaliya S.V."/>
            <person name="Vacek V."/>
            <person name="Brzon O."/>
            <person name="Soukal P."/>
            <person name="Eme L."/>
            <person name="Dacks J.B."/>
            <person name="Karnkowska A."/>
            <person name="Elias M."/>
            <person name="Hampl V."/>
        </authorList>
    </citation>
    <scope>NUCLEOTIDE SEQUENCE [LARGE SCALE GENOMIC DNA]</scope>
    <source>
        <strain evidence="8">NAU3</strain>
        <tissue evidence="8">Gut</tissue>
    </source>
</reference>
<name>A0ABQ9XM03_9EUKA</name>